<dbReference type="SUPFAM" id="SSF55785">
    <property type="entry name" value="PYP-like sensor domain (PAS domain)"/>
    <property type="match status" value="3"/>
</dbReference>
<dbReference type="InterPro" id="IPR008207">
    <property type="entry name" value="Sig_transdc_His_kin_Hpt_dom"/>
</dbReference>
<keyword evidence="3 7" id="KW-1133">Transmembrane helix</keyword>
<evidence type="ECO:0000259" key="10">
    <source>
        <dbReference type="PROSITE" id="PS50894"/>
    </source>
</evidence>
<evidence type="ECO:0000256" key="7">
    <source>
        <dbReference type="SAM" id="Phobius"/>
    </source>
</evidence>
<dbReference type="Proteomes" id="UP001213691">
    <property type="component" value="Unassembled WGS sequence"/>
</dbReference>
<dbReference type="Pfam" id="PF00989">
    <property type="entry name" value="PAS"/>
    <property type="match status" value="1"/>
</dbReference>
<dbReference type="EMBL" id="JAQQPZ010000013">
    <property type="protein sequence ID" value="MDD8059984.1"/>
    <property type="molecule type" value="Genomic_DNA"/>
</dbReference>
<dbReference type="InterPro" id="IPR006189">
    <property type="entry name" value="CHASE_dom"/>
</dbReference>
<feature type="modified residue" description="Phosphohistidine" evidence="6">
    <location>
        <position position="888"/>
    </location>
</feature>
<feature type="domain" description="PAS" evidence="8">
    <location>
        <begin position="504"/>
        <end position="570"/>
    </location>
</feature>
<dbReference type="SUPFAM" id="SSF47226">
    <property type="entry name" value="Histidine-containing phosphotransfer domain, HPT domain"/>
    <property type="match status" value="1"/>
</dbReference>
<dbReference type="InterPro" id="IPR000014">
    <property type="entry name" value="PAS"/>
</dbReference>
<organism evidence="11 12">
    <name type="scientific">Shewanella metallivivens</name>
    <dbReference type="NCBI Taxonomy" id="2872342"/>
    <lineage>
        <taxon>Bacteria</taxon>
        <taxon>Pseudomonadati</taxon>
        <taxon>Pseudomonadota</taxon>
        <taxon>Gammaproteobacteria</taxon>
        <taxon>Alteromonadales</taxon>
        <taxon>Shewanellaceae</taxon>
        <taxon>Shewanella</taxon>
    </lineage>
</organism>
<evidence type="ECO:0000256" key="4">
    <source>
        <dbReference type="ARBA" id="ARBA00023012"/>
    </source>
</evidence>
<evidence type="ECO:0000259" key="8">
    <source>
        <dbReference type="PROSITE" id="PS50112"/>
    </source>
</evidence>
<comment type="subcellular location">
    <subcellularLocation>
        <location evidence="1">Membrane</location>
    </subcellularLocation>
</comment>
<keyword evidence="4" id="KW-0902">Two-component regulatory system</keyword>
<dbReference type="Gene3D" id="3.30.450.350">
    <property type="entry name" value="CHASE domain"/>
    <property type="match status" value="1"/>
</dbReference>
<dbReference type="PROSITE" id="PS50112">
    <property type="entry name" value="PAS"/>
    <property type="match status" value="1"/>
</dbReference>
<dbReference type="PROSITE" id="PS50894">
    <property type="entry name" value="HPT"/>
    <property type="match status" value="1"/>
</dbReference>
<dbReference type="InterPro" id="IPR042240">
    <property type="entry name" value="CHASE_sf"/>
</dbReference>
<dbReference type="InterPro" id="IPR035965">
    <property type="entry name" value="PAS-like_dom_sf"/>
</dbReference>
<sequence length="1038" mass="117051">MLNRLTKHAQTKNYKWANFTSIILLLTGLFVAVTLKENIEIQNDALIKSNLTQQSNQFSLEVKDRIQKFEYGLQGLRGAINTTGFEHFNYQQNLAYFQSRDYPREFPGARGFGVISVTPKNQLNIFLQQANQDRQPPFSLKQLNAHQDPLFIVKYIEPEQPNIESLGLDIGSEPNRRRAALSSAVANAAVLTAPITLVQADSKINHGFLLLLPIYDTRNMANVTPTELLGWVYAPLLINDILKTITDQQSNLNLTINDISTTEHVPFFTSNTHNSNNEQRLFEKKHTVEKIIEVYGRQWAVQLTPSKQWFSTLHLPNPQQVFFITLSVTVLLIIVLHMFLRYITRSMDSVRQKISLSSFIENSSECLIGVDSAFTILNWNQSAETIFNLQKTVSEKQPIINYLNDGITTDALIAYFKKVARGERVSKIEFSHQALGDTEARSLVLTITPLLKDNLFLGASFTINDISDFKALQTQLQQHNIELKTKVDENTIEIEQANLFQQNILNSSKVVVIATDPTGVITFFSKGAEQQLRYNTDEILGKNVTKLMTEVVPNNNDLVLNTEKTSLTQPINCKNKDLFNYIEQQLQLQQHPSFTCRLKQKYGDYKQVSLHVSAMKERNLGRTRYVFVVEDLTEKNALQKQLNLTTAAVEYSHNILLWLTSDGVIVRSNPYANNALGYSANDMSNKHINNLLASYTEQSWIDTKLKLLHSQPHGFKCQLVTAQKEILPVNISAGLINSDNTEYIFIEAQQLTSREQINRSLGLLSSPKLSTTPRISATTDTQSNLKIMAASQLRHKKNVVTKKLSASKATLTPQTEGAPKNKTAAQANTLETFCDKHHIDFAKALTRLSDNKIIYIKALELLINDLNEYAAIETLKTKDVPGLKLMFHTLKSAAATLGFNTLAQFANQQENIIKADTILNKDVMIEQLTQQTNSVLPIAHNLLQLLQNKLPPKEPILQTGYAPKVTDECLATFQILSEEVHTFNMNASNTLAKVSATLNAIAPEQYLALESEIKILNFHQAEIILKALHPLLLEHMNR</sequence>
<dbReference type="Pfam" id="PF03924">
    <property type="entry name" value="CHASE"/>
    <property type="match status" value="1"/>
</dbReference>
<proteinExistence type="predicted"/>
<feature type="domain" description="CHASE" evidence="9">
    <location>
        <begin position="147"/>
        <end position="247"/>
    </location>
</feature>
<keyword evidence="6" id="KW-0597">Phosphoprotein</keyword>
<evidence type="ECO:0000313" key="12">
    <source>
        <dbReference type="Proteomes" id="UP001213691"/>
    </source>
</evidence>
<dbReference type="Pfam" id="PF01627">
    <property type="entry name" value="Hpt"/>
    <property type="match status" value="1"/>
</dbReference>
<gene>
    <name evidence="11" type="ORF">PQR79_12895</name>
</gene>
<evidence type="ECO:0000256" key="2">
    <source>
        <dbReference type="ARBA" id="ARBA00022692"/>
    </source>
</evidence>
<dbReference type="PANTHER" id="PTHR44757">
    <property type="entry name" value="DIGUANYLATE CYCLASE DGCP"/>
    <property type="match status" value="1"/>
</dbReference>
<reference evidence="11 12" key="1">
    <citation type="submission" date="2023-02" db="EMBL/GenBank/DDBJ databases">
        <title>Genome sequence of Shewanella metallivivens ER-Te-42B-Light, sp. nov., enriched from sulfide tube worms (Riftia pachyptila) isolated from Explorer Ridge in the Pacific Ocean.</title>
        <authorList>
            <person name="Maltman C."/>
            <person name="Kuzyk S.B."/>
            <person name="Kyndt J.A."/>
            <person name="Yurkov V."/>
        </authorList>
    </citation>
    <scope>NUCLEOTIDE SEQUENCE [LARGE SCALE GENOMIC DNA]</scope>
    <source>
        <strain evidence="11 12">ER-Te-42B-Light</strain>
    </source>
</reference>
<evidence type="ECO:0000256" key="5">
    <source>
        <dbReference type="ARBA" id="ARBA00023136"/>
    </source>
</evidence>
<evidence type="ECO:0000256" key="1">
    <source>
        <dbReference type="ARBA" id="ARBA00004370"/>
    </source>
</evidence>
<dbReference type="InterPro" id="IPR052155">
    <property type="entry name" value="Biofilm_reg_signaling"/>
</dbReference>
<evidence type="ECO:0000259" key="9">
    <source>
        <dbReference type="PROSITE" id="PS50839"/>
    </source>
</evidence>
<dbReference type="InterPro" id="IPR013767">
    <property type="entry name" value="PAS_fold"/>
</dbReference>
<feature type="transmembrane region" description="Helical" evidence="7">
    <location>
        <begin position="16"/>
        <end position="35"/>
    </location>
</feature>
<dbReference type="SMART" id="SM01079">
    <property type="entry name" value="CHASE"/>
    <property type="match status" value="1"/>
</dbReference>
<feature type="domain" description="HPt" evidence="10">
    <location>
        <begin position="844"/>
        <end position="949"/>
    </location>
</feature>
<dbReference type="SMART" id="SM00091">
    <property type="entry name" value="PAS"/>
    <property type="match status" value="3"/>
</dbReference>
<dbReference type="Gene3D" id="3.30.450.20">
    <property type="entry name" value="PAS domain"/>
    <property type="match status" value="3"/>
</dbReference>
<keyword evidence="2 7" id="KW-0812">Transmembrane</keyword>
<evidence type="ECO:0000256" key="3">
    <source>
        <dbReference type="ARBA" id="ARBA00022989"/>
    </source>
</evidence>
<dbReference type="Gene3D" id="1.20.120.160">
    <property type="entry name" value="HPT domain"/>
    <property type="match status" value="1"/>
</dbReference>
<dbReference type="PANTHER" id="PTHR44757:SF2">
    <property type="entry name" value="BIOFILM ARCHITECTURE MAINTENANCE PROTEIN MBAA"/>
    <property type="match status" value="1"/>
</dbReference>
<dbReference type="InterPro" id="IPR036641">
    <property type="entry name" value="HPT_dom_sf"/>
</dbReference>
<name>A0ABT5TQ98_9GAMM</name>
<dbReference type="NCBIfam" id="TIGR00229">
    <property type="entry name" value="sensory_box"/>
    <property type="match status" value="2"/>
</dbReference>
<comment type="caution">
    <text evidence="11">The sequence shown here is derived from an EMBL/GenBank/DDBJ whole genome shotgun (WGS) entry which is preliminary data.</text>
</comment>
<dbReference type="Pfam" id="PF13426">
    <property type="entry name" value="PAS_9"/>
    <property type="match status" value="1"/>
</dbReference>
<dbReference type="PROSITE" id="PS50839">
    <property type="entry name" value="CHASE"/>
    <property type="match status" value="1"/>
</dbReference>
<evidence type="ECO:0000256" key="6">
    <source>
        <dbReference type="PROSITE-ProRule" id="PRU00110"/>
    </source>
</evidence>
<accession>A0ABT5TQ98</accession>
<keyword evidence="5 7" id="KW-0472">Membrane</keyword>
<keyword evidence="12" id="KW-1185">Reference proteome</keyword>
<evidence type="ECO:0000313" key="11">
    <source>
        <dbReference type="EMBL" id="MDD8059984.1"/>
    </source>
</evidence>
<protein>
    <submittedName>
        <fullName evidence="11">CHASE domain-containing protein</fullName>
    </submittedName>
</protein>
<dbReference type="RefSeq" id="WP_238106509.1">
    <property type="nucleotide sequence ID" value="NZ_JAQQPZ010000013.1"/>
</dbReference>